<feature type="transmembrane region" description="Helical" evidence="1">
    <location>
        <begin position="76"/>
        <end position="98"/>
    </location>
</feature>
<dbReference type="OrthoDB" id="9993197at2"/>
<protein>
    <submittedName>
        <fullName evidence="2">Uncharacterized protein</fullName>
    </submittedName>
</protein>
<sequence>MTTFLAEATEANTASETIKKLATPIFDQVFKIGSIIIGIIVAILAISCIFAAISAQFKLKSGDSEAAAVAKKRMKNILIAFLVGFAILALFSGVMLTIGKVTGIMSTPSA</sequence>
<keyword evidence="1" id="KW-0472">Membrane</keyword>
<dbReference type="RefSeq" id="WP_004423719.1">
    <property type="nucleotide sequence ID" value="NZ_AORI01000005.1"/>
</dbReference>
<evidence type="ECO:0000313" key="2">
    <source>
        <dbReference type="EMBL" id="ENY69140.1"/>
    </source>
</evidence>
<reference evidence="2 3" key="1">
    <citation type="journal article" date="2013" name="Genome Announc.">
        <title>Draft Genome Sequences of Mycoplasma auris and Mycoplasma yeatsii, Two Species of the Ear Canal of Caprinae.</title>
        <authorList>
            <person name="Dordet-Frisoni E."/>
            <person name="Baranowski E."/>
            <person name="Barre A."/>
            <person name="Blanchard A."/>
            <person name="Breton M."/>
            <person name="Couture C."/>
            <person name="Dupuy V."/>
            <person name="Gaurivaud P."/>
            <person name="Jacob D."/>
            <person name="Lemaitre C."/>
            <person name="Manso-Silvan L."/>
            <person name="Nikolski M."/>
            <person name="Nouvel L.X."/>
            <person name="Poumarat F."/>
            <person name="Sirand-Pugnet P."/>
            <person name="Thebault P."/>
            <person name="Theil S."/>
            <person name="Thiaucourt F."/>
            <person name="Citti C."/>
            <person name="Tardy F."/>
        </authorList>
    </citation>
    <scope>NUCLEOTIDE SEQUENCE [LARGE SCALE GENOMIC DNA]</scope>
    <source>
        <strain evidence="2 3">15026</strain>
    </source>
</reference>
<keyword evidence="1" id="KW-1133">Transmembrane helix</keyword>
<accession>N9TST2</accession>
<dbReference type="PATRIC" id="fig|1188233.3.peg.184"/>
<proteinExistence type="predicted"/>
<evidence type="ECO:0000313" key="3">
    <source>
        <dbReference type="Proteomes" id="UP000013131"/>
    </source>
</evidence>
<dbReference type="Proteomes" id="UP000013131">
    <property type="component" value="Unassembled WGS sequence"/>
</dbReference>
<dbReference type="AlphaFoldDB" id="N9TST2"/>
<dbReference type="STRING" id="1188233.MAU_1820"/>
<dbReference type="EMBL" id="AORI01000005">
    <property type="protein sequence ID" value="ENY69140.1"/>
    <property type="molecule type" value="Genomic_DNA"/>
</dbReference>
<dbReference type="NCBIfam" id="NF045849">
    <property type="entry name" value="ICE_MMCAP2_0565"/>
    <property type="match status" value="1"/>
</dbReference>
<name>N9TST2_9BACT</name>
<gene>
    <name evidence="2" type="ORF">MAU_1820</name>
</gene>
<organism evidence="2 3">
    <name type="scientific">Metamycoplasma auris 15026</name>
    <dbReference type="NCBI Taxonomy" id="1188233"/>
    <lineage>
        <taxon>Bacteria</taxon>
        <taxon>Bacillati</taxon>
        <taxon>Mycoplasmatota</taxon>
        <taxon>Mycoplasmoidales</taxon>
        <taxon>Metamycoplasmataceae</taxon>
        <taxon>Metamycoplasma</taxon>
    </lineage>
</organism>
<evidence type="ECO:0000256" key="1">
    <source>
        <dbReference type="SAM" id="Phobius"/>
    </source>
</evidence>
<comment type="caution">
    <text evidence="2">The sequence shown here is derived from an EMBL/GenBank/DDBJ whole genome shotgun (WGS) entry which is preliminary data.</text>
</comment>
<feature type="transmembrane region" description="Helical" evidence="1">
    <location>
        <begin position="32"/>
        <end position="55"/>
    </location>
</feature>
<keyword evidence="3" id="KW-1185">Reference proteome</keyword>
<keyword evidence="1" id="KW-0812">Transmembrane</keyword>